<dbReference type="Gene3D" id="1.20.1070.10">
    <property type="entry name" value="Rhodopsin 7-helix transmembrane proteins"/>
    <property type="match status" value="2"/>
</dbReference>
<keyword evidence="2 11" id="KW-0812">Transmembrane</keyword>
<feature type="transmembrane region" description="Helical" evidence="11">
    <location>
        <begin position="528"/>
        <end position="550"/>
    </location>
</feature>
<keyword evidence="4" id="KW-0297">G-protein coupled receptor</keyword>
<dbReference type="PANTHER" id="PTHR24225:SF74">
    <property type="entry name" value="CHEMOKINE-LIKE RECEPTOR 1"/>
    <property type="match status" value="1"/>
</dbReference>
<evidence type="ECO:0000256" key="4">
    <source>
        <dbReference type="ARBA" id="ARBA00023040"/>
    </source>
</evidence>
<keyword evidence="5 11" id="KW-0472">Membrane</keyword>
<evidence type="ECO:0000256" key="11">
    <source>
        <dbReference type="SAM" id="Phobius"/>
    </source>
</evidence>
<dbReference type="GO" id="GO:0005886">
    <property type="term" value="C:plasma membrane"/>
    <property type="evidence" value="ECO:0007669"/>
    <property type="project" value="UniProtKB-SubCell"/>
</dbReference>
<name>A0A6J2WTL9_CHACN</name>
<keyword evidence="9" id="KW-0807">Transducer</keyword>
<evidence type="ECO:0000256" key="10">
    <source>
        <dbReference type="ARBA" id="ARBA00025736"/>
    </source>
</evidence>
<feature type="transmembrane region" description="Helical" evidence="11">
    <location>
        <begin position="325"/>
        <end position="349"/>
    </location>
</feature>
<feature type="domain" description="G-protein coupled receptors family 1 profile" evidence="12">
    <location>
        <begin position="338"/>
        <end position="581"/>
    </location>
</feature>
<organism evidence="13 14">
    <name type="scientific">Chanos chanos</name>
    <name type="common">Milkfish</name>
    <name type="synonym">Mugil chanos</name>
    <dbReference type="NCBI Taxonomy" id="29144"/>
    <lineage>
        <taxon>Eukaryota</taxon>
        <taxon>Metazoa</taxon>
        <taxon>Chordata</taxon>
        <taxon>Craniata</taxon>
        <taxon>Vertebrata</taxon>
        <taxon>Euteleostomi</taxon>
        <taxon>Actinopterygii</taxon>
        <taxon>Neopterygii</taxon>
        <taxon>Teleostei</taxon>
        <taxon>Ostariophysi</taxon>
        <taxon>Gonorynchiformes</taxon>
        <taxon>Chanidae</taxon>
        <taxon>Chanos</taxon>
    </lineage>
</organism>
<dbReference type="OrthoDB" id="8888548at2759"/>
<dbReference type="AlphaFoldDB" id="A0A6J2WTL9"/>
<feature type="transmembrane region" description="Helical" evidence="11">
    <location>
        <begin position="401"/>
        <end position="420"/>
    </location>
</feature>
<dbReference type="GO" id="GO:0006954">
    <property type="term" value="P:inflammatory response"/>
    <property type="evidence" value="ECO:0007669"/>
    <property type="project" value="TreeGrafter"/>
</dbReference>
<evidence type="ECO:0000256" key="5">
    <source>
        <dbReference type="ARBA" id="ARBA00023136"/>
    </source>
</evidence>
<gene>
    <name evidence="14" type="primary">LOC115827813</name>
</gene>
<dbReference type="RefSeq" id="XP_030647582.1">
    <property type="nucleotide sequence ID" value="XM_030791722.1"/>
</dbReference>
<dbReference type="GO" id="GO:0007200">
    <property type="term" value="P:phospholipase C-activating G protein-coupled receptor signaling pathway"/>
    <property type="evidence" value="ECO:0007669"/>
    <property type="project" value="TreeGrafter"/>
</dbReference>
<feature type="transmembrane region" description="Helical" evidence="11">
    <location>
        <begin position="440"/>
        <end position="459"/>
    </location>
</feature>
<proteinExistence type="inferred from homology"/>
<evidence type="ECO:0000256" key="2">
    <source>
        <dbReference type="ARBA" id="ARBA00022692"/>
    </source>
</evidence>
<feature type="transmembrane region" description="Helical" evidence="11">
    <location>
        <begin position="42"/>
        <end position="66"/>
    </location>
</feature>
<dbReference type="GeneID" id="115827813"/>
<dbReference type="Pfam" id="PF00001">
    <property type="entry name" value="7tm_1"/>
    <property type="match status" value="1"/>
</dbReference>
<dbReference type="InterPro" id="IPR017452">
    <property type="entry name" value="GPCR_Rhodpsn_7TM"/>
</dbReference>
<sequence>MDDISFDYDFNYDDNYTYENLSTDEITSHKNHTTCFHEPICAILVLVNVIIFVLGVCGNGLVIWIADFKMKRTVNTTWYLSLDVSDFIFCLSLPLNIYYMATDTAFPVHEVLETTTPMVDIEQATYYVGFRSINESRGWRGPANERFNAGNMERGMDATERQGKFQANRRWVDDLGDGEGTMNRGAILWEATLGGISRVESHTRCPTVWARPKSIGSGVLAEAGAATGSGEGAELNGEIRDRPTPLTNLQHLLSSLSPMHRPVEDPPHLLGEDRIGVADQGSCIPDCCSPLSRMAVNVTVAFDYDAYIREEEVKDMPDFKDYTRIMYIAAYSVVCFLGSALNLFVFCRCMYAHCKQKKSNVLVWIFSLAVSHLVFCLFTPLQLHSAIHHFVWKSGTFFCKFNSFIIYMNMFSTGLILTLWTVHDLLPSCRQRNLCKSCDVFMVLGAFTMGALFAIPSLLSREIKDKATGEQCLDDYRFGEAEETQYGRDRTLAVICVRFFAGLALPAFVMGIACCVRREPRNKGQSKIICCMKVAYLVLWGPLISLTMLQVVTGQSHSFSQLIPGATAVAALHSCVNPIICILAGKDFKMNWMQQSDSREIP</sequence>
<dbReference type="PROSITE" id="PS50262">
    <property type="entry name" value="G_PROTEIN_RECEP_F1_2"/>
    <property type="match status" value="1"/>
</dbReference>
<dbReference type="InParanoid" id="A0A6J2WTL9"/>
<evidence type="ECO:0000313" key="13">
    <source>
        <dbReference type="Proteomes" id="UP000504632"/>
    </source>
</evidence>
<evidence type="ECO:0000313" key="14">
    <source>
        <dbReference type="RefSeq" id="XP_030647582.1"/>
    </source>
</evidence>
<evidence type="ECO:0000256" key="8">
    <source>
        <dbReference type="ARBA" id="ARBA00023180"/>
    </source>
</evidence>
<dbReference type="InterPro" id="IPR000826">
    <property type="entry name" value="Formyl_rcpt-rel"/>
</dbReference>
<evidence type="ECO:0000256" key="1">
    <source>
        <dbReference type="ARBA" id="ARBA00004141"/>
    </source>
</evidence>
<dbReference type="GO" id="GO:0004930">
    <property type="term" value="F:G protein-coupled receptor activity"/>
    <property type="evidence" value="ECO:0007669"/>
    <property type="project" value="UniProtKB-KW"/>
</dbReference>
<keyword evidence="3 11" id="KW-1133">Transmembrane helix</keyword>
<keyword evidence="13" id="KW-1185">Reference proteome</keyword>
<dbReference type="PRINTS" id="PR00237">
    <property type="entry name" value="GPCRRHODOPSN"/>
</dbReference>
<protein>
    <submittedName>
        <fullName evidence="14">Uncharacterized protein LOC115827813</fullName>
    </submittedName>
</protein>
<feature type="transmembrane region" description="Helical" evidence="11">
    <location>
        <begin position="78"/>
        <end position="101"/>
    </location>
</feature>
<accession>A0A6J2WTL9</accession>
<reference evidence="14" key="1">
    <citation type="submission" date="2025-08" db="UniProtKB">
        <authorList>
            <consortium name="RefSeq"/>
        </authorList>
    </citation>
    <scope>IDENTIFICATION</scope>
</reference>
<comment type="similarity">
    <text evidence="10">Belongs to the chemokine-like receptor (CMKLR) family.</text>
</comment>
<dbReference type="PANTHER" id="PTHR24225">
    <property type="entry name" value="CHEMOTACTIC RECEPTOR"/>
    <property type="match status" value="1"/>
</dbReference>
<dbReference type="SUPFAM" id="SSF81321">
    <property type="entry name" value="Family A G protein-coupled receptor-like"/>
    <property type="match status" value="2"/>
</dbReference>
<evidence type="ECO:0000256" key="3">
    <source>
        <dbReference type="ARBA" id="ARBA00022989"/>
    </source>
</evidence>
<evidence type="ECO:0000256" key="9">
    <source>
        <dbReference type="ARBA" id="ARBA00023224"/>
    </source>
</evidence>
<dbReference type="GO" id="GO:0007204">
    <property type="term" value="P:positive regulation of cytosolic calcium ion concentration"/>
    <property type="evidence" value="ECO:0007669"/>
    <property type="project" value="TreeGrafter"/>
</dbReference>
<keyword evidence="6" id="KW-1015">Disulfide bond</keyword>
<dbReference type="Proteomes" id="UP000504632">
    <property type="component" value="Chromosome 14"/>
</dbReference>
<feature type="transmembrane region" description="Helical" evidence="11">
    <location>
        <begin position="361"/>
        <end position="381"/>
    </location>
</feature>
<feature type="transmembrane region" description="Helical" evidence="11">
    <location>
        <begin position="492"/>
        <end position="516"/>
    </location>
</feature>
<comment type="subcellular location">
    <subcellularLocation>
        <location evidence="1">Membrane</location>
        <topology evidence="1">Multi-pass membrane protein</topology>
    </subcellularLocation>
</comment>
<keyword evidence="7" id="KW-0675">Receptor</keyword>
<feature type="transmembrane region" description="Helical" evidence="11">
    <location>
        <begin position="562"/>
        <end position="585"/>
    </location>
</feature>
<dbReference type="InterPro" id="IPR000276">
    <property type="entry name" value="GPCR_Rhodpsn"/>
</dbReference>
<dbReference type="GO" id="GO:0004875">
    <property type="term" value="F:complement receptor activity"/>
    <property type="evidence" value="ECO:0007669"/>
    <property type="project" value="TreeGrafter"/>
</dbReference>
<keyword evidence="8" id="KW-0325">Glycoprotein</keyword>
<evidence type="ECO:0000259" key="12">
    <source>
        <dbReference type="PROSITE" id="PS50262"/>
    </source>
</evidence>
<evidence type="ECO:0000256" key="7">
    <source>
        <dbReference type="ARBA" id="ARBA00023170"/>
    </source>
</evidence>
<evidence type="ECO:0000256" key="6">
    <source>
        <dbReference type="ARBA" id="ARBA00023157"/>
    </source>
</evidence>